<dbReference type="OrthoDB" id="9800877at2"/>
<reference evidence="2 3" key="1">
    <citation type="submission" date="2019-04" db="EMBL/GenBank/DDBJ databases">
        <authorList>
            <person name="Feng G."/>
            <person name="Zhu H."/>
        </authorList>
    </citation>
    <scope>NUCLEOTIDE SEQUENCE [LARGE SCALE GENOMIC DNA]</scope>
    <source>
        <strain evidence="2 3">6HR-1</strain>
    </source>
</reference>
<dbReference type="GO" id="GO:0004803">
    <property type="term" value="F:transposase activity"/>
    <property type="evidence" value="ECO:0007669"/>
    <property type="project" value="InterPro"/>
</dbReference>
<comment type="caution">
    <text evidence="2">The sequence shown here is derived from an EMBL/GenBank/DDBJ whole genome shotgun (WGS) entry which is preliminary data.</text>
</comment>
<dbReference type="Proteomes" id="UP000297535">
    <property type="component" value="Unassembled WGS sequence"/>
</dbReference>
<dbReference type="InterPro" id="IPR010921">
    <property type="entry name" value="Trp_repressor/repl_initiator"/>
</dbReference>
<dbReference type="Pfam" id="PF01527">
    <property type="entry name" value="HTH_Tnp_1"/>
    <property type="match status" value="1"/>
</dbReference>
<dbReference type="PANTHER" id="PTHR37936">
    <property type="entry name" value="TRANSPOSASE INSC FOR INSERTION ELEMENT IS2A-RELATED"/>
    <property type="match status" value="1"/>
</dbReference>
<gene>
    <name evidence="2" type="ORF">EU555_34660</name>
</gene>
<dbReference type="GO" id="GO:0043565">
    <property type="term" value="F:sequence-specific DNA binding"/>
    <property type="evidence" value="ECO:0007669"/>
    <property type="project" value="InterPro"/>
</dbReference>
<dbReference type="AlphaFoldDB" id="A0A4Z0NET6"/>
<dbReference type="SUPFAM" id="SSF48295">
    <property type="entry name" value="TrpR-like"/>
    <property type="match status" value="1"/>
</dbReference>
<dbReference type="GO" id="GO:0006313">
    <property type="term" value="P:DNA transposition"/>
    <property type="evidence" value="ECO:0007669"/>
    <property type="project" value="InterPro"/>
</dbReference>
<dbReference type="Pfam" id="PF13817">
    <property type="entry name" value="DDE_Tnp_IS66_C"/>
    <property type="match status" value="1"/>
</dbReference>
<keyword evidence="3" id="KW-1185">Reference proteome</keyword>
<evidence type="ECO:0000313" key="3">
    <source>
        <dbReference type="Proteomes" id="UP000297535"/>
    </source>
</evidence>
<organism evidence="2 3">
    <name type="scientific">Methylobacterium nonmethylotrophicum</name>
    <dbReference type="NCBI Taxonomy" id="1141884"/>
    <lineage>
        <taxon>Bacteria</taxon>
        <taxon>Pseudomonadati</taxon>
        <taxon>Pseudomonadota</taxon>
        <taxon>Alphaproteobacteria</taxon>
        <taxon>Hyphomicrobiales</taxon>
        <taxon>Methylobacteriaceae</taxon>
        <taxon>Methylobacterium</taxon>
    </lineage>
</organism>
<dbReference type="InterPro" id="IPR039552">
    <property type="entry name" value="IS66_C"/>
</dbReference>
<evidence type="ECO:0000259" key="1">
    <source>
        <dbReference type="Pfam" id="PF13817"/>
    </source>
</evidence>
<protein>
    <recommendedName>
        <fullName evidence="1">Transposase IS66 C-terminal domain-containing protein</fullName>
    </recommendedName>
</protein>
<evidence type="ECO:0000313" key="2">
    <source>
        <dbReference type="EMBL" id="TGD92492.1"/>
    </source>
</evidence>
<dbReference type="PANTHER" id="PTHR37936:SF3">
    <property type="entry name" value="TRANSPOSASE INSC FOR INSERTION ELEMENT IS2A-RELATED"/>
    <property type="match status" value="1"/>
</dbReference>
<dbReference type="InterPro" id="IPR002514">
    <property type="entry name" value="Transposase_8"/>
</dbReference>
<feature type="domain" description="Transposase IS66 C-terminal" evidence="1">
    <location>
        <begin position="112"/>
        <end position="150"/>
    </location>
</feature>
<proteinExistence type="predicted"/>
<accession>A0A4Z0NET6</accession>
<name>A0A4Z0NET6_9HYPH</name>
<sequence>MSGLEHRLEPRRLDVITGGSGRRVWSADAKAAILEEALVPGAVVSAVARRHGVTSQQVFGWRREARRALEAGQDPTPMTFVPAMIRPLALTRKNALFAGLDGGGQHWAVIASLVETCKLNGMEPHAYLSDVFTLIAEGHPNRRLDELLPWAYASEQDLEAVAWRLRLRSTC</sequence>
<dbReference type="EMBL" id="SRLB01000061">
    <property type="protein sequence ID" value="TGD92492.1"/>
    <property type="molecule type" value="Genomic_DNA"/>
</dbReference>